<feature type="signal peptide" evidence="2">
    <location>
        <begin position="1"/>
        <end position="25"/>
    </location>
</feature>
<dbReference type="GO" id="GO:0015562">
    <property type="term" value="F:efflux transmembrane transporter activity"/>
    <property type="evidence" value="ECO:0007669"/>
    <property type="project" value="InterPro"/>
</dbReference>
<dbReference type="Proteomes" id="UP000494111">
    <property type="component" value="Unassembled WGS sequence"/>
</dbReference>
<feature type="chain" id="PRO_5029038716" evidence="2">
    <location>
        <begin position="26"/>
        <end position="502"/>
    </location>
</feature>
<dbReference type="Gene3D" id="1.20.1600.10">
    <property type="entry name" value="Outer membrane efflux proteins (OEP)"/>
    <property type="match status" value="1"/>
</dbReference>
<dbReference type="InterPro" id="IPR010131">
    <property type="entry name" value="MdtP/NodT-like"/>
</dbReference>
<evidence type="ECO:0000256" key="1">
    <source>
        <dbReference type="ARBA" id="ARBA00007613"/>
    </source>
</evidence>
<evidence type="ECO:0000313" key="5">
    <source>
        <dbReference type="EMBL" id="CAB3727478.1"/>
    </source>
</evidence>
<evidence type="ECO:0000313" key="6">
    <source>
        <dbReference type="Proteomes" id="UP000494111"/>
    </source>
</evidence>
<dbReference type="AlphaFoldDB" id="A0A6S7BT32"/>
<dbReference type="Pfam" id="PF02321">
    <property type="entry name" value="OEP"/>
    <property type="match status" value="2"/>
</dbReference>
<keyword evidence="2" id="KW-0472">Membrane</keyword>
<dbReference type="RefSeq" id="WP_175216547.1">
    <property type="nucleotide sequence ID" value="NZ_CADIJO010000018.1"/>
</dbReference>
<dbReference type="InterPro" id="IPR003423">
    <property type="entry name" value="OMP_efflux"/>
</dbReference>
<dbReference type="PANTHER" id="PTHR30203">
    <property type="entry name" value="OUTER MEMBRANE CATION EFFLUX PROTEIN"/>
    <property type="match status" value="1"/>
</dbReference>
<dbReference type="PANTHER" id="PTHR30203:SF32">
    <property type="entry name" value="CATION EFFLUX SYSTEM PROTEIN CUSC"/>
    <property type="match status" value="1"/>
</dbReference>
<organism evidence="5 6">
    <name type="scientific">Achromobacter deleyi</name>
    <dbReference type="NCBI Taxonomy" id="1353891"/>
    <lineage>
        <taxon>Bacteria</taxon>
        <taxon>Pseudomonadati</taxon>
        <taxon>Pseudomonadota</taxon>
        <taxon>Betaproteobacteria</taxon>
        <taxon>Burkholderiales</taxon>
        <taxon>Alcaligenaceae</taxon>
        <taxon>Achromobacter</taxon>
    </lineage>
</organism>
<keyword evidence="2" id="KW-0449">Lipoprotein</keyword>
<evidence type="ECO:0000256" key="4">
    <source>
        <dbReference type="SAM" id="MobiDB-lite"/>
    </source>
</evidence>
<accession>A0A6S7BT32</accession>
<protein>
    <submittedName>
        <fullName evidence="5">Outer membrane protein OprJ</fullName>
    </submittedName>
</protein>
<proteinExistence type="inferred from homology"/>
<keyword evidence="2" id="KW-1134">Transmembrane beta strand</keyword>
<feature type="region of interest" description="Disordered" evidence="4">
    <location>
        <begin position="473"/>
        <end position="502"/>
    </location>
</feature>
<dbReference type="NCBIfam" id="TIGR01845">
    <property type="entry name" value="outer_NodT"/>
    <property type="match status" value="1"/>
</dbReference>
<dbReference type="GO" id="GO:0005886">
    <property type="term" value="C:plasma membrane"/>
    <property type="evidence" value="ECO:0007669"/>
    <property type="project" value="UniProtKB-SubCell"/>
</dbReference>
<reference evidence="5 6" key="1">
    <citation type="submission" date="2020-04" db="EMBL/GenBank/DDBJ databases">
        <authorList>
            <person name="De Canck E."/>
        </authorList>
    </citation>
    <scope>NUCLEOTIDE SEQUENCE [LARGE SCALE GENOMIC DNA]</scope>
    <source>
        <strain evidence="5 6">LMG 3458</strain>
    </source>
</reference>
<dbReference type="Gene3D" id="2.20.200.10">
    <property type="entry name" value="Outer membrane efflux proteins (OEP)"/>
    <property type="match status" value="1"/>
</dbReference>
<dbReference type="SUPFAM" id="SSF56954">
    <property type="entry name" value="Outer membrane efflux proteins (OEP)"/>
    <property type="match status" value="1"/>
</dbReference>
<keyword evidence="2" id="KW-0564">Palmitate</keyword>
<evidence type="ECO:0000256" key="2">
    <source>
        <dbReference type="RuleBase" id="RU362097"/>
    </source>
</evidence>
<keyword evidence="2" id="KW-0732">Signal</keyword>
<keyword evidence="2" id="KW-0812">Transmembrane</keyword>
<name>A0A6S7BT32_9BURK</name>
<sequence>MNATFIVSRLGAAILTAVLAGCSMAPVYQRPDAPVPATWNQPAGGQNGAPSAAATLDWQSFVVDEDLRRLVALALDNNRDLRQALLNIEAARAQYRVQRADQLPGINAQGTGTRQRVPGDLNASGNAGVQSSYQAGLGLTSFEIDLFGRVRSLSDAALQEYLATEANARGAQISLVAEVIQAYLARDSALRRLQVTRQTLDSREASLALTAKRRQAGAATALDYQEALGLAEQARADLERIDREARQAGNALALLVGVGDLGPFLPKGLIAAAPLVQEISAGAPSELLERRPDIRAAEHQLQSRNASIGAARAAFFPSISLTGMFGSSSAELSNLFDGGQRAWSFTPQITLPIFAGGRNTANLDLANVRRDIAVAQYEKTIQSAFRDVSDALAATDTLRREEQSRRALAQTSAEAQRLSEARYRGGVDSHLRYLDAQRRAFADQLSYIEVATQRQAALATLFKALGGGWPASAPAPTAERAIEQSRHPAAAPALEPAPAPRG</sequence>
<gene>
    <name evidence="5" type="primary">oprJ</name>
    <name evidence="5" type="ORF">LMG3458_04528</name>
</gene>
<comment type="subcellular location">
    <subcellularLocation>
        <location evidence="2">Cell membrane</location>
        <topology evidence="2">Lipid-anchor</topology>
    </subcellularLocation>
</comment>
<comment type="similarity">
    <text evidence="1 2">Belongs to the outer membrane factor (OMF) (TC 1.B.17) family.</text>
</comment>
<dbReference type="EMBL" id="CADIJO010000018">
    <property type="protein sequence ID" value="CAB3727478.1"/>
    <property type="molecule type" value="Genomic_DNA"/>
</dbReference>
<feature type="coiled-coil region" evidence="3">
    <location>
        <begin position="224"/>
        <end position="251"/>
    </location>
</feature>
<keyword evidence="3" id="KW-0175">Coiled coil</keyword>
<evidence type="ECO:0000256" key="3">
    <source>
        <dbReference type="SAM" id="Coils"/>
    </source>
</evidence>